<dbReference type="Proteomes" id="UP000033072">
    <property type="component" value="Chromosome"/>
</dbReference>
<dbReference type="RefSeq" id="WP_048126682.1">
    <property type="nucleotide sequence ID" value="NZ_CP009515.1"/>
</dbReference>
<evidence type="ECO:0000313" key="4">
    <source>
        <dbReference type="EMBL" id="AKB75292.1"/>
    </source>
</evidence>
<dbReference type="STRING" id="1434111.MSLAZ_2031"/>
<keyword evidence="1 4" id="KW-0489">Methyltransferase</keyword>
<proteinExistence type="predicted"/>
<dbReference type="EMBL" id="CP009515">
    <property type="protein sequence ID" value="AKB75292.1"/>
    <property type="molecule type" value="Genomic_DNA"/>
</dbReference>
<dbReference type="InterPro" id="IPR029063">
    <property type="entry name" value="SAM-dependent_MTases_sf"/>
</dbReference>
<evidence type="ECO:0000313" key="5">
    <source>
        <dbReference type="Proteomes" id="UP000033072"/>
    </source>
</evidence>
<evidence type="ECO:0000256" key="1">
    <source>
        <dbReference type="ARBA" id="ARBA00022603"/>
    </source>
</evidence>
<dbReference type="CDD" id="cd02440">
    <property type="entry name" value="AdoMet_MTases"/>
    <property type="match status" value="1"/>
</dbReference>
<gene>
    <name evidence="4" type="ORF">MSLAZ_2031</name>
</gene>
<dbReference type="InterPro" id="IPR041698">
    <property type="entry name" value="Methyltransf_25"/>
</dbReference>
<dbReference type="PATRIC" id="fig|1434111.4.peg.2668"/>
<reference evidence="4 5" key="1">
    <citation type="submission" date="2014-07" db="EMBL/GenBank/DDBJ databases">
        <title>Methanogenic archaea and the global carbon cycle.</title>
        <authorList>
            <person name="Henriksen J.R."/>
            <person name="Luke J."/>
            <person name="Reinhart S."/>
            <person name="Benedict M.N."/>
            <person name="Youngblut N.D."/>
            <person name="Metcalf M.E."/>
            <person name="Whitaker R.J."/>
            <person name="Metcalf W.W."/>
        </authorList>
    </citation>
    <scope>NUCLEOTIDE SEQUENCE [LARGE SCALE GENOMIC DNA]</scope>
    <source>
        <strain evidence="4 5">Z-7289</strain>
    </source>
</reference>
<dbReference type="SUPFAM" id="SSF53335">
    <property type="entry name" value="S-adenosyl-L-methionine-dependent methyltransferases"/>
    <property type="match status" value="1"/>
</dbReference>
<dbReference type="AlphaFoldDB" id="A0A0E3S7B6"/>
<sequence>MDFWNPELYASSSSAQKSWGLELLTKLPLTGSERILDVGCGDGKLSAEIAKKLPESFVLGIDLSEAMVCFAKTHCM</sequence>
<name>A0A0E3S7B6_9EURY</name>
<keyword evidence="2 4" id="KW-0808">Transferase</keyword>
<dbReference type="HOGENOM" id="CLU_2645924_0_0_2"/>
<dbReference type="EC" id="2.1.1.144" evidence="4"/>
<dbReference type="PANTHER" id="PTHR43861:SF1">
    <property type="entry name" value="TRANS-ACONITATE 2-METHYLTRANSFERASE"/>
    <property type="match status" value="1"/>
</dbReference>
<keyword evidence="5" id="KW-1185">Reference proteome</keyword>
<dbReference type="GO" id="GO:0030798">
    <property type="term" value="F:trans-aconitate 2-methyltransferase activity"/>
    <property type="evidence" value="ECO:0007669"/>
    <property type="project" value="UniProtKB-EC"/>
</dbReference>
<organism evidence="4 5">
    <name type="scientific">Methanosarcina lacustris Z-7289</name>
    <dbReference type="NCBI Taxonomy" id="1434111"/>
    <lineage>
        <taxon>Archaea</taxon>
        <taxon>Methanobacteriati</taxon>
        <taxon>Methanobacteriota</taxon>
        <taxon>Stenosarchaea group</taxon>
        <taxon>Methanomicrobia</taxon>
        <taxon>Methanosarcinales</taxon>
        <taxon>Methanosarcinaceae</taxon>
        <taxon>Methanosarcina</taxon>
    </lineage>
</organism>
<dbReference type="KEGG" id="mls:MSLAZ_2031"/>
<protein>
    <submittedName>
        <fullName evidence="4">Trans-aconitate 2-methyltransferase</fullName>
        <ecNumber evidence="4">2.1.1.144</ecNumber>
    </submittedName>
</protein>
<dbReference type="GO" id="GO:0032259">
    <property type="term" value="P:methylation"/>
    <property type="evidence" value="ECO:0007669"/>
    <property type="project" value="UniProtKB-KW"/>
</dbReference>
<dbReference type="Gene3D" id="3.40.50.150">
    <property type="entry name" value="Vaccinia Virus protein VP39"/>
    <property type="match status" value="1"/>
</dbReference>
<dbReference type="Pfam" id="PF13649">
    <property type="entry name" value="Methyltransf_25"/>
    <property type="match status" value="1"/>
</dbReference>
<dbReference type="PANTHER" id="PTHR43861">
    <property type="entry name" value="TRANS-ACONITATE 2-METHYLTRANSFERASE-RELATED"/>
    <property type="match status" value="1"/>
</dbReference>
<evidence type="ECO:0000256" key="2">
    <source>
        <dbReference type="ARBA" id="ARBA00022679"/>
    </source>
</evidence>
<feature type="domain" description="Methyltransferase" evidence="3">
    <location>
        <begin position="35"/>
        <end position="75"/>
    </location>
</feature>
<accession>A0A0E3S7B6</accession>
<dbReference type="GeneID" id="24806816"/>
<evidence type="ECO:0000259" key="3">
    <source>
        <dbReference type="Pfam" id="PF13649"/>
    </source>
</evidence>